<evidence type="ECO:0000256" key="5">
    <source>
        <dbReference type="ARBA" id="ARBA00022989"/>
    </source>
</evidence>
<evidence type="ECO:0000256" key="4">
    <source>
        <dbReference type="ARBA" id="ARBA00022692"/>
    </source>
</evidence>
<evidence type="ECO:0000256" key="7">
    <source>
        <dbReference type="ARBA" id="ARBA00023136"/>
    </source>
</evidence>
<evidence type="ECO:0000256" key="3">
    <source>
        <dbReference type="ARBA" id="ARBA00022475"/>
    </source>
</evidence>
<evidence type="ECO:0000313" key="10">
    <source>
        <dbReference type="EMBL" id="RUT14147.1"/>
    </source>
</evidence>
<evidence type="ECO:0000256" key="8">
    <source>
        <dbReference type="ARBA" id="ARBA00034708"/>
    </source>
</evidence>
<evidence type="ECO:0000313" key="11">
    <source>
        <dbReference type="Proteomes" id="UP000282574"/>
    </source>
</evidence>
<proteinExistence type="inferred from homology"/>
<dbReference type="PANTHER" id="PTHR33281">
    <property type="entry name" value="UPF0187 PROTEIN YNEE"/>
    <property type="match status" value="1"/>
</dbReference>
<dbReference type="PANTHER" id="PTHR33281:SF19">
    <property type="entry name" value="VOLTAGE-DEPENDENT ANION CHANNEL-FORMING PROTEIN YNEE"/>
    <property type="match status" value="1"/>
</dbReference>
<keyword evidence="3" id="KW-1003">Cell membrane</keyword>
<evidence type="ECO:0000256" key="1">
    <source>
        <dbReference type="ARBA" id="ARBA00004651"/>
    </source>
</evidence>
<keyword evidence="6" id="KW-0406">Ion transport</keyword>
<evidence type="ECO:0000256" key="9">
    <source>
        <dbReference type="SAM" id="Phobius"/>
    </source>
</evidence>
<dbReference type="Proteomes" id="UP000282574">
    <property type="component" value="Unassembled WGS sequence"/>
</dbReference>
<protein>
    <submittedName>
        <fullName evidence="10">Uncharacterized protein</fullName>
    </submittedName>
</protein>
<keyword evidence="7 9" id="KW-0472">Membrane</keyword>
<keyword evidence="4 9" id="KW-0812">Transmembrane</keyword>
<sequence>MKIKKHTKTHSLRSWKQKFYDYTGERINWFYLILRLQGSVVPTILPWIFFFSVYSFAIALLYYEKIHITLPKIDGIPNVVLSFNLVLSLLLIFRTNTAYDRFWEGRKLWGNLVNAVRNLTRGIWIIIQEREAADREEKKAVIRLVVAFAIAMKLHLRRDSINEELLSLMSVSEYSKLQDTNHPPLEITFWIGEYLQHQYDCQSIDVYQLNALQKLLDELVNILGGCERISKTPMPLSYAIYLRQLVVLYCLTLPVELVSGLTWWTTPVMVFISFFLFGIEEIGSELENPFGHNPNDLPLDVICHTMLRNTEDIIAVNTNSDRFSKKDSKFRP</sequence>
<dbReference type="GO" id="GO:0005254">
    <property type="term" value="F:chloride channel activity"/>
    <property type="evidence" value="ECO:0007669"/>
    <property type="project" value="InterPro"/>
</dbReference>
<organism evidence="10 11">
    <name type="scientific">Chroococcidiopsis cubana SAG 39.79</name>
    <dbReference type="NCBI Taxonomy" id="388085"/>
    <lineage>
        <taxon>Bacteria</taxon>
        <taxon>Bacillati</taxon>
        <taxon>Cyanobacteriota</taxon>
        <taxon>Cyanophyceae</taxon>
        <taxon>Chroococcidiopsidales</taxon>
        <taxon>Chroococcidiopsidaceae</taxon>
        <taxon>Chroococcidiopsis</taxon>
    </lineage>
</organism>
<gene>
    <name evidence="10" type="ORF">DSM107010_06300</name>
</gene>
<keyword evidence="5 9" id="KW-1133">Transmembrane helix</keyword>
<comment type="caution">
    <text evidence="10">The sequence shown here is derived from an EMBL/GenBank/DDBJ whole genome shotgun (WGS) entry which is preliminary data.</text>
</comment>
<feature type="transmembrane region" description="Helical" evidence="9">
    <location>
        <begin position="75"/>
        <end position="93"/>
    </location>
</feature>
<dbReference type="AlphaFoldDB" id="A0AB37URY1"/>
<name>A0AB37URY1_9CYAN</name>
<keyword evidence="2" id="KW-0813">Transport</keyword>
<keyword evidence="11" id="KW-1185">Reference proteome</keyword>
<dbReference type="RefSeq" id="WP_106171642.1">
    <property type="nucleotide sequence ID" value="NZ_RSCK01000003.1"/>
</dbReference>
<reference evidence="10 11" key="1">
    <citation type="journal article" date="2019" name="Genome Biol. Evol.">
        <title>Day and night: Metabolic profiles and evolutionary relationships of six axenic non-marine cyanobacteria.</title>
        <authorList>
            <person name="Will S.E."/>
            <person name="Henke P."/>
            <person name="Boedeker C."/>
            <person name="Huang S."/>
            <person name="Brinkmann H."/>
            <person name="Rohde M."/>
            <person name="Jarek M."/>
            <person name="Friedl T."/>
            <person name="Seufert S."/>
            <person name="Schumacher M."/>
            <person name="Overmann J."/>
            <person name="Neumann-Schaal M."/>
            <person name="Petersen J."/>
        </authorList>
    </citation>
    <scope>NUCLEOTIDE SEQUENCE [LARGE SCALE GENOMIC DNA]</scope>
    <source>
        <strain evidence="10 11">SAG 39.79</strain>
    </source>
</reference>
<comment type="similarity">
    <text evidence="8">Belongs to the anion channel-forming bestrophin (TC 1.A.46) family.</text>
</comment>
<dbReference type="GO" id="GO:0005886">
    <property type="term" value="C:plasma membrane"/>
    <property type="evidence" value="ECO:0007669"/>
    <property type="project" value="UniProtKB-SubCell"/>
</dbReference>
<accession>A0AB37URY1</accession>
<dbReference type="Pfam" id="PF25539">
    <property type="entry name" value="Bestrophin_2"/>
    <property type="match status" value="1"/>
</dbReference>
<evidence type="ECO:0000256" key="6">
    <source>
        <dbReference type="ARBA" id="ARBA00023065"/>
    </source>
</evidence>
<evidence type="ECO:0000256" key="2">
    <source>
        <dbReference type="ARBA" id="ARBA00022448"/>
    </source>
</evidence>
<dbReference type="EMBL" id="RSCK01000003">
    <property type="protein sequence ID" value="RUT14147.1"/>
    <property type="molecule type" value="Genomic_DNA"/>
</dbReference>
<comment type="subcellular location">
    <subcellularLocation>
        <location evidence="1">Cell membrane</location>
        <topology evidence="1">Multi-pass membrane protein</topology>
    </subcellularLocation>
</comment>
<dbReference type="InterPro" id="IPR044669">
    <property type="entry name" value="YneE/VCCN1/2-like"/>
</dbReference>
<feature type="transmembrane region" description="Helical" evidence="9">
    <location>
        <begin position="44"/>
        <end position="63"/>
    </location>
</feature>